<sequence>MNQVARSYTPSSTLKSEEEKAPEVKMFISTQGPKRKESITYESEEPGYPQSNREGD</sequence>
<reference evidence="2 3" key="1">
    <citation type="submission" date="2023-05" db="EMBL/GenBank/DDBJ databases">
        <title>B98-5 Cell Line De Novo Hybrid Assembly: An Optical Mapping Approach.</title>
        <authorList>
            <person name="Kananen K."/>
            <person name="Auerbach J.A."/>
            <person name="Kautto E."/>
            <person name="Blachly J.S."/>
        </authorList>
    </citation>
    <scope>NUCLEOTIDE SEQUENCE [LARGE SCALE GENOMIC DNA]</scope>
    <source>
        <strain evidence="2">B95-8</strain>
        <tissue evidence="2">Cell line</tissue>
    </source>
</reference>
<evidence type="ECO:0000256" key="1">
    <source>
        <dbReference type="SAM" id="MobiDB-lite"/>
    </source>
</evidence>
<name>A0ABQ9URP5_SAGOE</name>
<comment type="caution">
    <text evidence="2">The sequence shown here is derived from an EMBL/GenBank/DDBJ whole genome shotgun (WGS) entry which is preliminary data.</text>
</comment>
<keyword evidence="3" id="KW-1185">Reference proteome</keyword>
<organism evidence="2 3">
    <name type="scientific">Saguinus oedipus</name>
    <name type="common">Cotton-top tamarin</name>
    <name type="synonym">Oedipomidas oedipus</name>
    <dbReference type="NCBI Taxonomy" id="9490"/>
    <lineage>
        <taxon>Eukaryota</taxon>
        <taxon>Metazoa</taxon>
        <taxon>Chordata</taxon>
        <taxon>Craniata</taxon>
        <taxon>Vertebrata</taxon>
        <taxon>Euteleostomi</taxon>
        <taxon>Mammalia</taxon>
        <taxon>Eutheria</taxon>
        <taxon>Euarchontoglires</taxon>
        <taxon>Primates</taxon>
        <taxon>Haplorrhini</taxon>
        <taxon>Platyrrhini</taxon>
        <taxon>Cebidae</taxon>
        <taxon>Callitrichinae</taxon>
        <taxon>Saguinus</taxon>
    </lineage>
</organism>
<accession>A0ABQ9URP5</accession>
<dbReference type="Proteomes" id="UP001266305">
    <property type="component" value="Unassembled WGS sequence"/>
</dbReference>
<feature type="compositionally biased region" description="Polar residues" evidence="1">
    <location>
        <begin position="1"/>
        <end position="14"/>
    </location>
</feature>
<dbReference type="EMBL" id="JASSZA010000011">
    <property type="protein sequence ID" value="KAK2099173.1"/>
    <property type="molecule type" value="Genomic_DNA"/>
</dbReference>
<proteinExistence type="predicted"/>
<evidence type="ECO:0000313" key="3">
    <source>
        <dbReference type="Proteomes" id="UP001266305"/>
    </source>
</evidence>
<gene>
    <name evidence="2" type="ORF">P7K49_024624</name>
</gene>
<evidence type="ECO:0000313" key="2">
    <source>
        <dbReference type="EMBL" id="KAK2099173.1"/>
    </source>
</evidence>
<feature type="region of interest" description="Disordered" evidence="1">
    <location>
        <begin position="1"/>
        <end position="56"/>
    </location>
</feature>
<protein>
    <submittedName>
        <fullName evidence="2">Uncharacterized protein</fullName>
    </submittedName>
</protein>